<evidence type="ECO:0000256" key="2">
    <source>
        <dbReference type="ARBA" id="ARBA00022801"/>
    </source>
</evidence>
<sequence length="1141" mass="127904">MFTIYSASAGSGKTYTLTKEYLKLALSGGNTDGMPASVGEAKGYTGTYFRHILAITFTNAAAAELKNRVLTELEAMAKPAELKGDGTVRYSDMLGHVVAELTGHQPGTDAFEPAMLLVRNRAETLFQAILHGYSDFAITTIDSFTQRLVMAFTDELGLPYAFDVEMDTDQVLEVAVDNLIERVGTEDMAEITEIFHQIMAETTREGHSWHQVAKTLQDFGHVLTSDQHYTAVGRLAELSAMQIRAIRGQLRTFRETVHQQMQAHAQTALGHMARVGVNVDDFKLKKGGIAGYFEAVAGGETSKEANATSLKAIDNDEWYVKTIPLGTKVAIDGIADDLRACFRAIQDEQQESGKLLTLVNAVDPQLQKMALLQQIRAEFVELLRKDGRVHISEFNQRIKAIVESEPVPFLYERLGSRYNHILIDEFQDTSRLQFANLMPLIENALGAGHTNLVVGDGKQSIYRWRGGDKDQIVALHRRQLTQLQRIHGAESWTAERIGTLNGTIQSQTLGVNYRSARPIVAFNNSLFSFLADTYSADNEHVGLVYDALRGFVQEPRPTAPDDAHIQFDFISKDDLALPATVDSEMVRLTLAYIEQARAEGYAYSDMAVLTREKKDAQAVANELNRQQIPLVSADSLSLQFSDPIRFLVALLNLVCRPGQRPLRYEVLYLFHTVVKFEVPTDHQTEAIRLVADSTDEAGVFAYMATEGFAVDPTGLVQLNVYELTERLAHGFKLFGRTHDQPFLFRFLDEIMTFNNRQSGHLADFLTYWETARVKVAVSESIATDAITVQTIHKAKGLQFPVVIVPFADWGVDPNTRSTMWLNLDDVRAEPLQIPLPGGGSLRLPTAQVSVRRDLENGPDSVREQYLYEAENLFLENMNLLYVAFTRPEDRLYVLAERTKPRANAKADDDKPTTGGRRTVAQWLQQFLDQSPAAAQTGCCWEEGRNQYIWQQGIPKQVVSQRDETKPGSEPIHLQGLMSGSRGQNMQLRRQAERVFDTRTFERTRERERKLCAALSLIKGAGCVDKSLRQLVREGVIRAVETDELQRMLSAIVRHPALTDVFGYDRRIDTDRGILSKRPVQGAPHRVVHRPDGHVVLIQYGSPAEQTESWLVTFVDLYRQMGYDSVEGRVVWLGNEPTVTFL</sequence>
<dbReference type="InterPro" id="IPR014017">
    <property type="entry name" value="DNA_helicase_UvrD-like_C"/>
</dbReference>
<evidence type="ECO:0000256" key="9">
    <source>
        <dbReference type="PROSITE-ProRule" id="PRU00560"/>
    </source>
</evidence>
<evidence type="ECO:0000256" key="1">
    <source>
        <dbReference type="ARBA" id="ARBA00022741"/>
    </source>
</evidence>
<evidence type="ECO:0000256" key="7">
    <source>
        <dbReference type="ARBA" id="ARBA00034808"/>
    </source>
</evidence>
<dbReference type="Gene3D" id="3.40.50.300">
    <property type="entry name" value="P-loop containing nucleotide triphosphate hydrolases"/>
    <property type="match status" value="3"/>
</dbReference>
<feature type="binding site" evidence="9">
    <location>
        <begin position="7"/>
        <end position="14"/>
    </location>
    <ligand>
        <name>ATP</name>
        <dbReference type="ChEBI" id="CHEBI:30616"/>
    </ligand>
</feature>
<dbReference type="InterPro" id="IPR027417">
    <property type="entry name" value="P-loop_NTPase"/>
</dbReference>
<dbReference type="GO" id="GO:0005829">
    <property type="term" value="C:cytosol"/>
    <property type="evidence" value="ECO:0007669"/>
    <property type="project" value="TreeGrafter"/>
</dbReference>
<dbReference type="Pfam" id="PF13361">
    <property type="entry name" value="UvrD_C"/>
    <property type="match status" value="2"/>
</dbReference>
<keyword evidence="3 9" id="KW-0347">Helicase</keyword>
<evidence type="ECO:0000313" key="13">
    <source>
        <dbReference type="Proteomes" id="UP000664795"/>
    </source>
</evidence>
<dbReference type="GO" id="GO:0005524">
    <property type="term" value="F:ATP binding"/>
    <property type="evidence" value="ECO:0007669"/>
    <property type="project" value="UniProtKB-UniRule"/>
</dbReference>
<keyword evidence="2 9" id="KW-0378">Hydrolase</keyword>
<feature type="domain" description="UvrD-like helicase ATP-binding" evidence="10">
    <location>
        <begin position="1"/>
        <end position="516"/>
    </location>
</feature>
<evidence type="ECO:0000256" key="4">
    <source>
        <dbReference type="ARBA" id="ARBA00022840"/>
    </source>
</evidence>
<keyword evidence="4 9" id="KW-0067">ATP-binding</keyword>
<organism evidence="12 13">
    <name type="scientific">Fibrella aquatilis</name>
    <dbReference type="NCBI Taxonomy" id="2817059"/>
    <lineage>
        <taxon>Bacteria</taxon>
        <taxon>Pseudomonadati</taxon>
        <taxon>Bacteroidota</taxon>
        <taxon>Cytophagia</taxon>
        <taxon>Cytophagales</taxon>
        <taxon>Spirosomataceae</taxon>
        <taxon>Fibrella</taxon>
    </lineage>
</organism>
<evidence type="ECO:0000256" key="6">
    <source>
        <dbReference type="ARBA" id="ARBA00034617"/>
    </source>
</evidence>
<keyword evidence="13" id="KW-1185">Reference proteome</keyword>
<dbReference type="SUPFAM" id="SSF52540">
    <property type="entry name" value="P-loop containing nucleoside triphosphate hydrolases"/>
    <property type="match status" value="1"/>
</dbReference>
<dbReference type="GO" id="GO:0000725">
    <property type="term" value="P:recombinational repair"/>
    <property type="evidence" value="ECO:0007669"/>
    <property type="project" value="TreeGrafter"/>
</dbReference>
<proteinExistence type="predicted"/>
<dbReference type="PROSITE" id="PS51217">
    <property type="entry name" value="UVRD_HELICASE_CTER"/>
    <property type="match status" value="1"/>
</dbReference>
<evidence type="ECO:0000256" key="3">
    <source>
        <dbReference type="ARBA" id="ARBA00022806"/>
    </source>
</evidence>
<dbReference type="Pfam" id="PF00580">
    <property type="entry name" value="UvrD-helicase"/>
    <property type="match status" value="1"/>
</dbReference>
<dbReference type="Proteomes" id="UP000664795">
    <property type="component" value="Unassembled WGS sequence"/>
</dbReference>
<accession>A0A939K1N3</accession>
<keyword evidence="1 9" id="KW-0547">Nucleotide-binding</keyword>
<evidence type="ECO:0000259" key="10">
    <source>
        <dbReference type="PROSITE" id="PS51198"/>
    </source>
</evidence>
<gene>
    <name evidence="12" type="ORF">J2I48_22005</name>
</gene>
<dbReference type="PANTHER" id="PTHR11070:SF67">
    <property type="entry name" value="DNA 3'-5' HELICASE"/>
    <property type="match status" value="1"/>
</dbReference>
<dbReference type="InterPro" id="IPR014016">
    <property type="entry name" value="UvrD-like_ATP-bd"/>
</dbReference>
<comment type="catalytic activity">
    <reaction evidence="8">
        <text>ATP + H2O = ADP + phosphate + H(+)</text>
        <dbReference type="Rhea" id="RHEA:13065"/>
        <dbReference type="ChEBI" id="CHEBI:15377"/>
        <dbReference type="ChEBI" id="CHEBI:15378"/>
        <dbReference type="ChEBI" id="CHEBI:30616"/>
        <dbReference type="ChEBI" id="CHEBI:43474"/>
        <dbReference type="ChEBI" id="CHEBI:456216"/>
        <dbReference type="EC" id="5.6.2.4"/>
    </reaction>
</comment>
<evidence type="ECO:0000313" key="12">
    <source>
        <dbReference type="EMBL" id="MBO0933698.1"/>
    </source>
</evidence>
<dbReference type="GO" id="GO:0016787">
    <property type="term" value="F:hydrolase activity"/>
    <property type="evidence" value="ECO:0007669"/>
    <property type="project" value="UniProtKB-UniRule"/>
</dbReference>
<dbReference type="InterPro" id="IPR000212">
    <property type="entry name" value="DNA_helicase_UvrD/REP"/>
</dbReference>
<dbReference type="RefSeq" id="WP_207337665.1">
    <property type="nucleotide sequence ID" value="NZ_JAFMYU010000022.1"/>
</dbReference>
<comment type="catalytic activity">
    <reaction evidence="6">
        <text>Couples ATP hydrolysis with the unwinding of duplex DNA by translocating in the 3'-5' direction.</text>
        <dbReference type="EC" id="5.6.2.4"/>
    </reaction>
</comment>
<evidence type="ECO:0000256" key="5">
    <source>
        <dbReference type="ARBA" id="ARBA00023235"/>
    </source>
</evidence>
<dbReference type="EC" id="5.6.2.4" evidence="7"/>
<evidence type="ECO:0000259" key="11">
    <source>
        <dbReference type="PROSITE" id="PS51217"/>
    </source>
</evidence>
<dbReference type="AlphaFoldDB" id="A0A939K1N3"/>
<dbReference type="PROSITE" id="PS51198">
    <property type="entry name" value="UVRD_HELICASE_ATP_BIND"/>
    <property type="match status" value="1"/>
</dbReference>
<feature type="domain" description="UvrD-like helicase C-terminal" evidence="11">
    <location>
        <begin position="542"/>
        <end position="796"/>
    </location>
</feature>
<reference evidence="12 13" key="1">
    <citation type="submission" date="2021-03" db="EMBL/GenBank/DDBJ databases">
        <title>Fibrella sp. HMF5036 genome sequencing and assembly.</title>
        <authorList>
            <person name="Kang H."/>
            <person name="Kim H."/>
            <person name="Bae S."/>
            <person name="Joh K."/>
        </authorList>
    </citation>
    <scope>NUCLEOTIDE SEQUENCE [LARGE SCALE GENOMIC DNA]</scope>
    <source>
        <strain evidence="12 13">HMF5036</strain>
    </source>
</reference>
<dbReference type="GO" id="GO:0043138">
    <property type="term" value="F:3'-5' DNA helicase activity"/>
    <property type="evidence" value="ECO:0007669"/>
    <property type="project" value="UniProtKB-EC"/>
</dbReference>
<keyword evidence="5" id="KW-0413">Isomerase</keyword>
<dbReference type="PANTHER" id="PTHR11070">
    <property type="entry name" value="UVRD / RECB / PCRA DNA HELICASE FAMILY MEMBER"/>
    <property type="match status" value="1"/>
</dbReference>
<dbReference type="GO" id="GO:0003677">
    <property type="term" value="F:DNA binding"/>
    <property type="evidence" value="ECO:0007669"/>
    <property type="project" value="InterPro"/>
</dbReference>
<comment type="caution">
    <text evidence="12">The sequence shown here is derived from an EMBL/GenBank/DDBJ whole genome shotgun (WGS) entry which is preliminary data.</text>
</comment>
<dbReference type="EMBL" id="JAFMYU010000022">
    <property type="protein sequence ID" value="MBO0933698.1"/>
    <property type="molecule type" value="Genomic_DNA"/>
</dbReference>
<name>A0A939K1N3_9BACT</name>
<evidence type="ECO:0000256" key="8">
    <source>
        <dbReference type="ARBA" id="ARBA00048988"/>
    </source>
</evidence>
<dbReference type="Gene3D" id="1.10.3170.10">
    <property type="entry name" value="Recbcd, chain B, domain 2"/>
    <property type="match status" value="1"/>
</dbReference>
<protein>
    <recommendedName>
        <fullName evidence="7">DNA 3'-5' helicase</fullName>
        <ecNumber evidence="7">5.6.2.4</ecNumber>
    </recommendedName>
</protein>